<feature type="chain" id="PRO_5046796832" description="SLH domain-containing protein" evidence="2">
    <location>
        <begin position="30"/>
        <end position="573"/>
    </location>
</feature>
<dbReference type="SUPFAM" id="SSF49384">
    <property type="entry name" value="Carbohydrate-binding domain"/>
    <property type="match status" value="1"/>
</dbReference>
<sequence>MEFMRQKLFKISLSTMLCVGYLVPSSALASTASVGDAKMTMTKQTNDALLSALSGPASVNPSQHFKVVFGLANVKSPAYAQDLTFQYHADLYTFVQAKSLIDGVAIIASENVAPGQVRLLVASQGADHPVSGSANVVELEFASKPLSQNASGTITAKLVSLGDGEGKEFQADGSKVDVQVVVPSSGGDSDNNNNNNNNNGANTDKETGKDKDKDKDKSKDKEKIIVQLDKGQTKADVSLSQVSGTTLQIKNGQVAITIGKSIIDSILGQAGSVDGASIQVQMVPVTDSNAATTPAIDHSAKVKIAGQVYELSITLKKADSSEVKLTKFAEGLELSLPVESDVKNKNLLGIYYLNETTNQWEYIGGKFDKETNTINVKLSHLSKYAVLQYNKEYTDVPADHWAYDVLQTLSAKHLVSGVTDSEFNPNGLTTRAEFTSLLVRALGLQSQGKNSSFTDVTANDWYAGDVAAANAAGLITGVTDSTFAPNIHLTREQMAILLVRAYEYKNGKSTNASNAQNNYVDAANVSVWAREAVNKASAIKLLQGRSGGQFDPQSETLRVEAAQVIMNLLETDN</sequence>
<reference evidence="4 5" key="1">
    <citation type="submission" date="2019-10" db="EMBL/GenBank/DDBJ databases">
        <title>Description of Paenibacillus pedi sp. nov.</title>
        <authorList>
            <person name="Carlier A."/>
            <person name="Qi S."/>
        </authorList>
    </citation>
    <scope>NUCLEOTIDE SEQUENCE [LARGE SCALE GENOMIC DNA]</scope>
    <source>
        <strain evidence="4 5">LMG 31457</strain>
    </source>
</reference>
<evidence type="ECO:0000313" key="5">
    <source>
        <dbReference type="Proteomes" id="UP000618579"/>
    </source>
</evidence>
<comment type="caution">
    <text evidence="4">The sequence shown here is derived from an EMBL/GenBank/DDBJ whole genome shotgun (WGS) entry which is preliminary data.</text>
</comment>
<evidence type="ECO:0000313" key="4">
    <source>
        <dbReference type="EMBL" id="NOV02310.1"/>
    </source>
</evidence>
<feature type="domain" description="SLH" evidence="3">
    <location>
        <begin position="389"/>
        <end position="448"/>
    </location>
</feature>
<dbReference type="PROSITE" id="PS51272">
    <property type="entry name" value="SLH"/>
    <property type="match status" value="3"/>
</dbReference>
<feature type="compositionally biased region" description="Basic and acidic residues" evidence="1">
    <location>
        <begin position="203"/>
        <end position="221"/>
    </location>
</feature>
<dbReference type="CDD" id="cd08547">
    <property type="entry name" value="Type_II_cohesin"/>
    <property type="match status" value="1"/>
</dbReference>
<gene>
    <name evidence="4" type="ORF">GC097_20075</name>
</gene>
<name>A0ABX1ZUI4_9BACL</name>
<dbReference type="Proteomes" id="UP000618579">
    <property type="component" value="Unassembled WGS sequence"/>
</dbReference>
<dbReference type="InterPro" id="IPR001119">
    <property type="entry name" value="SLH_dom"/>
</dbReference>
<evidence type="ECO:0000259" key="3">
    <source>
        <dbReference type="PROSITE" id="PS51272"/>
    </source>
</evidence>
<dbReference type="EMBL" id="WHNZ01000042">
    <property type="protein sequence ID" value="NOV02310.1"/>
    <property type="molecule type" value="Genomic_DNA"/>
</dbReference>
<keyword evidence="5" id="KW-1185">Reference proteome</keyword>
<protein>
    <recommendedName>
        <fullName evidence="3">SLH domain-containing protein</fullName>
    </recommendedName>
</protein>
<dbReference type="InterPro" id="IPR008965">
    <property type="entry name" value="CBM2/CBM3_carb-bd_dom_sf"/>
</dbReference>
<keyword evidence="2" id="KW-0732">Signal</keyword>
<feature type="signal peptide" evidence="2">
    <location>
        <begin position="1"/>
        <end position="29"/>
    </location>
</feature>
<dbReference type="Gene3D" id="2.60.40.680">
    <property type="match status" value="1"/>
</dbReference>
<proteinExistence type="predicted"/>
<dbReference type="Pfam" id="PF00395">
    <property type="entry name" value="SLH"/>
    <property type="match status" value="3"/>
</dbReference>
<evidence type="ECO:0000256" key="2">
    <source>
        <dbReference type="SAM" id="SignalP"/>
    </source>
</evidence>
<dbReference type="InterPro" id="IPR051465">
    <property type="entry name" value="Cell_Envelope_Struct_Comp"/>
</dbReference>
<accession>A0ABX1ZUI4</accession>
<dbReference type="PANTHER" id="PTHR43308">
    <property type="entry name" value="OUTER MEMBRANE PROTEIN ALPHA-RELATED"/>
    <property type="match status" value="1"/>
</dbReference>
<evidence type="ECO:0000256" key="1">
    <source>
        <dbReference type="SAM" id="MobiDB-lite"/>
    </source>
</evidence>
<feature type="domain" description="SLH" evidence="3">
    <location>
        <begin position="449"/>
        <end position="512"/>
    </location>
</feature>
<organism evidence="4 5">
    <name type="scientific">Paenibacillus planticolens</name>
    <dbReference type="NCBI Taxonomy" id="2654976"/>
    <lineage>
        <taxon>Bacteria</taxon>
        <taxon>Bacillati</taxon>
        <taxon>Bacillota</taxon>
        <taxon>Bacilli</taxon>
        <taxon>Bacillales</taxon>
        <taxon>Paenibacillaceae</taxon>
        <taxon>Paenibacillus</taxon>
    </lineage>
</organism>
<feature type="region of interest" description="Disordered" evidence="1">
    <location>
        <begin position="181"/>
        <end position="221"/>
    </location>
</feature>
<feature type="domain" description="SLH" evidence="3">
    <location>
        <begin position="516"/>
        <end position="573"/>
    </location>
</feature>
<dbReference type="PANTHER" id="PTHR43308:SF5">
    <property type="entry name" value="S-LAYER PROTEIN _ PEPTIDOGLYCAN ENDO-BETA-N-ACETYLGLUCOSAMINIDASE"/>
    <property type="match status" value="1"/>
</dbReference>